<dbReference type="EMBL" id="KB742619">
    <property type="protein sequence ID" value="EOB06355.1"/>
    <property type="molecule type" value="Genomic_DNA"/>
</dbReference>
<keyword evidence="2" id="KW-1185">Reference proteome</keyword>
<protein>
    <submittedName>
        <fullName evidence="1">Uncharacterized protein</fullName>
    </submittedName>
</protein>
<dbReference type="Proteomes" id="UP000296049">
    <property type="component" value="Unassembled WGS sequence"/>
</dbReference>
<dbReference type="AlphaFoldDB" id="R0LX57"/>
<gene>
    <name evidence="1" type="ORF">Anapl_00848</name>
</gene>
<sequence>MPSSPLLVAGTTWEPMAGVKLGYCHISFALHLTLEVKHHGSFDAAGIFTPSISWGRAVPGQAAETEELLPSPLLGPVVSIHSREQFPVLLLLLQQQYSVLLAQNTGTFNYECANSTCGHSASTAASKGCHTWWQRCGAANTPDPIAEQWEQPLHTRQLEAIGRCPSSRAFAAQAELRHSNWQLFKGSTSDSIKTLQAWLFVASGLRLKTQKNTLAFVAITIHKQHHCLILIGSDAMFSALHSFTSKMKHKGSFRRSTAAYLKLLGLLSKQLTADYPRQETHLVPLYGTSAVCRAMDTTKFTSISKTLTALQLTALQPELSFQTYLGTKVPSTPQVWVKAPAQSSEKGSVPAQHSSLPIACVLLVFESAMDKKHKTRPRRSSQEPASSLLHFGSRSSTPQLFLPSPPAQLLLQGKEDTSTEWQDLARLLLPPHLMLGSECIQPRRGLTPLAATPEASFPTCKENKDYLPLCSGSLHTVFPTQILQLWLKESTQILTYLNQTRLRPKNLQQFKTFRAQPCGARLCCCPVCQQRHLTSSWLSILIPGAKKAATAMQDSLAELPGWGKGILLHRPAFPIAATTTDQAGLSGQNSTFAARELIQGWVDGNAFLHLPHQSRDAVGEAETGILMMGIAHKRLTCCLLCVRLKKDNAVASPPPPSFSGGSQKRILLGPPDFLS</sequence>
<evidence type="ECO:0000313" key="2">
    <source>
        <dbReference type="Proteomes" id="UP000296049"/>
    </source>
</evidence>
<evidence type="ECO:0000313" key="1">
    <source>
        <dbReference type="EMBL" id="EOB06355.1"/>
    </source>
</evidence>
<reference evidence="2" key="1">
    <citation type="journal article" date="2013" name="Nat. Genet.">
        <title>The duck genome and transcriptome provide insight into an avian influenza virus reservoir species.</title>
        <authorList>
            <person name="Huang Y."/>
            <person name="Li Y."/>
            <person name="Burt D.W."/>
            <person name="Chen H."/>
            <person name="Zhang Y."/>
            <person name="Qian W."/>
            <person name="Kim H."/>
            <person name="Gan S."/>
            <person name="Zhao Y."/>
            <person name="Li J."/>
            <person name="Yi K."/>
            <person name="Feng H."/>
            <person name="Zhu P."/>
            <person name="Li B."/>
            <person name="Liu Q."/>
            <person name="Fairley S."/>
            <person name="Magor K.E."/>
            <person name="Du Z."/>
            <person name="Hu X."/>
            <person name="Goodman L."/>
            <person name="Tafer H."/>
            <person name="Vignal A."/>
            <person name="Lee T."/>
            <person name="Kim K.W."/>
            <person name="Sheng Z."/>
            <person name="An Y."/>
            <person name="Searle S."/>
            <person name="Herrero J."/>
            <person name="Groenen M.A."/>
            <person name="Crooijmans R.P."/>
            <person name="Faraut T."/>
            <person name="Cai Q."/>
            <person name="Webster R.G."/>
            <person name="Aldridge J.R."/>
            <person name="Warren W.C."/>
            <person name="Bartschat S."/>
            <person name="Kehr S."/>
            <person name="Marz M."/>
            <person name="Stadler P.F."/>
            <person name="Smith J."/>
            <person name="Kraus R.H."/>
            <person name="Zhao Y."/>
            <person name="Ren L."/>
            <person name="Fei J."/>
            <person name="Morisson M."/>
            <person name="Kaiser P."/>
            <person name="Griffin D.K."/>
            <person name="Rao M."/>
            <person name="Pitel F."/>
            <person name="Wang J."/>
            <person name="Li N."/>
        </authorList>
    </citation>
    <scope>NUCLEOTIDE SEQUENCE [LARGE SCALE GENOMIC DNA]</scope>
</reference>
<organism evidence="1 2">
    <name type="scientific">Anas platyrhynchos</name>
    <name type="common">Mallard</name>
    <name type="synonym">Anas boschas</name>
    <dbReference type="NCBI Taxonomy" id="8839"/>
    <lineage>
        <taxon>Eukaryota</taxon>
        <taxon>Metazoa</taxon>
        <taxon>Chordata</taxon>
        <taxon>Craniata</taxon>
        <taxon>Vertebrata</taxon>
        <taxon>Euteleostomi</taxon>
        <taxon>Archelosauria</taxon>
        <taxon>Archosauria</taxon>
        <taxon>Dinosauria</taxon>
        <taxon>Saurischia</taxon>
        <taxon>Theropoda</taxon>
        <taxon>Coelurosauria</taxon>
        <taxon>Aves</taxon>
        <taxon>Neognathae</taxon>
        <taxon>Galloanserae</taxon>
        <taxon>Anseriformes</taxon>
        <taxon>Anatidae</taxon>
        <taxon>Anatinae</taxon>
        <taxon>Anas</taxon>
    </lineage>
</organism>
<name>R0LX57_ANAPL</name>
<accession>R0LX57</accession>
<proteinExistence type="predicted"/>